<proteinExistence type="inferred from homology"/>
<accession>A0AAU7B023</accession>
<feature type="transmembrane region" description="Helical" evidence="8">
    <location>
        <begin position="46"/>
        <end position="67"/>
    </location>
</feature>
<evidence type="ECO:0000256" key="4">
    <source>
        <dbReference type="ARBA" id="ARBA00022475"/>
    </source>
</evidence>
<comment type="subcellular location">
    <subcellularLocation>
        <location evidence="1">Cell membrane</location>
        <topology evidence="1">Multi-pass membrane protein</topology>
    </subcellularLocation>
</comment>
<feature type="transmembrane region" description="Helical" evidence="8">
    <location>
        <begin position="148"/>
        <end position="166"/>
    </location>
</feature>
<evidence type="ECO:0000256" key="6">
    <source>
        <dbReference type="ARBA" id="ARBA00022989"/>
    </source>
</evidence>
<protein>
    <submittedName>
        <fullName evidence="9">Inner membrane protein YgaZ</fullName>
    </submittedName>
</protein>
<dbReference type="PANTHER" id="PTHR34979">
    <property type="entry name" value="INNER MEMBRANE PROTEIN YGAZ"/>
    <property type="match status" value="1"/>
</dbReference>
<keyword evidence="4" id="KW-1003">Cell membrane</keyword>
<keyword evidence="5 8" id="KW-0812">Transmembrane</keyword>
<evidence type="ECO:0000256" key="5">
    <source>
        <dbReference type="ARBA" id="ARBA00022692"/>
    </source>
</evidence>
<evidence type="ECO:0000256" key="2">
    <source>
        <dbReference type="ARBA" id="ARBA00010735"/>
    </source>
</evidence>
<keyword evidence="6 8" id="KW-1133">Transmembrane helix</keyword>
<dbReference type="PANTHER" id="PTHR34979:SF1">
    <property type="entry name" value="INNER MEMBRANE PROTEIN YGAZ"/>
    <property type="match status" value="1"/>
</dbReference>
<sequence>MKAGVPYAIAGSALSISFGVLAREAGFSAVAAIVMSAIVFAGSAQFTVVSIIAAGGGFGAAVSAAALMNSRFLPMGIALGPSLAGGRWSRAAQGQTVVDASWAMANQGEGRFDRWFLFGATSVQYVSWVGGTVIGALGGSVIGDPDRLGLDAVYPAFFLALLVSELRDRRSRGVALAGSVIALALVPIAPAGVPVLAASAAAIIGLRPGPEPAAVLPVTDGAEDGR</sequence>
<dbReference type="AlphaFoldDB" id="A0AAU7B023"/>
<organism evidence="9">
    <name type="scientific">Paraconexibacter sp. AEG42_29</name>
    <dbReference type="NCBI Taxonomy" id="2997339"/>
    <lineage>
        <taxon>Bacteria</taxon>
        <taxon>Bacillati</taxon>
        <taxon>Actinomycetota</taxon>
        <taxon>Thermoleophilia</taxon>
        <taxon>Solirubrobacterales</taxon>
        <taxon>Paraconexibacteraceae</taxon>
        <taxon>Paraconexibacter</taxon>
    </lineage>
</organism>
<dbReference type="KEGG" id="parq:DSM112329_04116"/>
<dbReference type="GO" id="GO:1903785">
    <property type="term" value="P:L-valine transmembrane transport"/>
    <property type="evidence" value="ECO:0007669"/>
    <property type="project" value="TreeGrafter"/>
</dbReference>
<name>A0AAU7B023_9ACTN</name>
<evidence type="ECO:0000256" key="3">
    <source>
        <dbReference type="ARBA" id="ARBA00022448"/>
    </source>
</evidence>
<reference evidence="9" key="1">
    <citation type="submission" date="2022-12" db="EMBL/GenBank/DDBJ databases">
        <title>Paraconexibacter alkalitolerans sp. nov. and Baekduia alba sp. nov., isolated from soil and emended description of the genera Paraconexibacter (Chun et al., 2020) and Baekduia (An et al., 2020).</title>
        <authorList>
            <person name="Vieira S."/>
            <person name="Huber K.J."/>
            <person name="Geppert A."/>
            <person name="Wolf J."/>
            <person name="Neumann-Schaal M."/>
            <person name="Muesken M."/>
            <person name="Overmann J."/>
        </authorList>
    </citation>
    <scope>NUCLEOTIDE SEQUENCE</scope>
    <source>
        <strain evidence="9">AEG42_29</strain>
    </source>
</reference>
<gene>
    <name evidence="9" type="primary">ygaZ</name>
    <name evidence="9" type="ORF">DSM112329_04116</name>
</gene>
<dbReference type="GO" id="GO:0005886">
    <property type="term" value="C:plasma membrane"/>
    <property type="evidence" value="ECO:0007669"/>
    <property type="project" value="UniProtKB-SubCell"/>
</dbReference>
<dbReference type="EMBL" id="CP114014">
    <property type="protein sequence ID" value="XAY07235.1"/>
    <property type="molecule type" value="Genomic_DNA"/>
</dbReference>
<feature type="transmembrane region" description="Helical" evidence="8">
    <location>
        <begin position="173"/>
        <end position="206"/>
    </location>
</feature>
<keyword evidence="3" id="KW-0813">Transport</keyword>
<evidence type="ECO:0000313" key="9">
    <source>
        <dbReference type="EMBL" id="XAY07235.1"/>
    </source>
</evidence>
<evidence type="ECO:0000256" key="7">
    <source>
        <dbReference type="ARBA" id="ARBA00023136"/>
    </source>
</evidence>
<evidence type="ECO:0000256" key="8">
    <source>
        <dbReference type="SAM" id="Phobius"/>
    </source>
</evidence>
<dbReference type="Pfam" id="PF03591">
    <property type="entry name" value="AzlC"/>
    <property type="match status" value="1"/>
</dbReference>
<dbReference type="InterPro" id="IPR011606">
    <property type="entry name" value="Brnchd-chn_aa_trnsp_permease"/>
</dbReference>
<comment type="similarity">
    <text evidence="2">Belongs to the AzlC family.</text>
</comment>
<feature type="transmembrane region" description="Helical" evidence="8">
    <location>
        <begin position="115"/>
        <end position="142"/>
    </location>
</feature>
<evidence type="ECO:0000256" key="1">
    <source>
        <dbReference type="ARBA" id="ARBA00004651"/>
    </source>
</evidence>
<keyword evidence="7 8" id="KW-0472">Membrane</keyword>